<dbReference type="Proteomes" id="UP000324748">
    <property type="component" value="Unassembled WGS sequence"/>
</dbReference>
<protein>
    <submittedName>
        <fullName evidence="1">Uncharacterized protein</fullName>
    </submittedName>
</protein>
<dbReference type="EMBL" id="VSWC01000157">
    <property type="protein sequence ID" value="KAA1074896.1"/>
    <property type="molecule type" value="Genomic_DNA"/>
</dbReference>
<sequence>MCAEFFPPGLLGSTPTGFLFEAPAVSATAALPELTSAPWGNFGGVPWMGGWSPQKTVERQLLVRPAAVATRGIHGQKWCPTTSNCAQGVVRDVMTYPQPQQPPQKSIFVVPSQKSNQPQHILFRSQLNSSRPPMKAALKAPSLQTTAYRLAQ</sequence>
<organism evidence="1 2">
    <name type="scientific">Puccinia graminis f. sp. tritici</name>
    <dbReference type="NCBI Taxonomy" id="56615"/>
    <lineage>
        <taxon>Eukaryota</taxon>
        <taxon>Fungi</taxon>
        <taxon>Dikarya</taxon>
        <taxon>Basidiomycota</taxon>
        <taxon>Pucciniomycotina</taxon>
        <taxon>Pucciniomycetes</taxon>
        <taxon>Pucciniales</taxon>
        <taxon>Pucciniaceae</taxon>
        <taxon>Puccinia</taxon>
    </lineage>
</organism>
<dbReference type="AlphaFoldDB" id="A0A5B0MFR2"/>
<reference evidence="1 2" key="1">
    <citation type="submission" date="2019-05" db="EMBL/GenBank/DDBJ databases">
        <title>Emergence of the Ug99 lineage of the wheat stem rust pathogen through somatic hybridization.</title>
        <authorList>
            <person name="Li F."/>
            <person name="Upadhyaya N.M."/>
            <person name="Sperschneider J."/>
            <person name="Matny O."/>
            <person name="Nguyen-Phuc H."/>
            <person name="Mago R."/>
            <person name="Raley C."/>
            <person name="Miller M.E."/>
            <person name="Silverstein K.A.T."/>
            <person name="Henningsen E."/>
            <person name="Hirsch C.D."/>
            <person name="Visser B."/>
            <person name="Pretorius Z.A."/>
            <person name="Steffenson B.J."/>
            <person name="Schwessinger B."/>
            <person name="Dodds P.N."/>
            <person name="Figueroa M."/>
        </authorList>
    </citation>
    <scope>NUCLEOTIDE SEQUENCE [LARGE SCALE GENOMIC DNA]</scope>
    <source>
        <strain evidence="1">21-0</strain>
    </source>
</reference>
<name>A0A5B0MFR2_PUCGR</name>
<keyword evidence="2" id="KW-1185">Reference proteome</keyword>
<evidence type="ECO:0000313" key="1">
    <source>
        <dbReference type="EMBL" id="KAA1074896.1"/>
    </source>
</evidence>
<accession>A0A5B0MFR2</accession>
<gene>
    <name evidence="1" type="ORF">PGT21_024321</name>
</gene>
<comment type="caution">
    <text evidence="1">The sequence shown here is derived from an EMBL/GenBank/DDBJ whole genome shotgun (WGS) entry which is preliminary data.</text>
</comment>
<proteinExistence type="predicted"/>
<evidence type="ECO:0000313" key="2">
    <source>
        <dbReference type="Proteomes" id="UP000324748"/>
    </source>
</evidence>